<dbReference type="InterPro" id="IPR011613">
    <property type="entry name" value="GH15-like"/>
</dbReference>
<dbReference type="Proteomes" id="UP000003688">
    <property type="component" value="Unassembled WGS sequence"/>
</dbReference>
<feature type="domain" description="GH15-like" evidence="1">
    <location>
        <begin position="10"/>
        <end position="56"/>
    </location>
</feature>
<reference evidence="2 3" key="1">
    <citation type="journal article" date="2011" name="J. Bacteriol.">
        <title>Genome sequence of 'Pedosphaera parvula' Ellin514, an aerobic Verrucomicrobial isolate from pasture soil.</title>
        <authorList>
            <person name="Kant R."/>
            <person name="van Passel M.W."/>
            <person name="Sangwan P."/>
            <person name="Palva A."/>
            <person name="Lucas S."/>
            <person name="Copeland A."/>
            <person name="Lapidus A."/>
            <person name="Glavina Del Rio T."/>
            <person name="Dalin E."/>
            <person name="Tice H."/>
            <person name="Bruce D."/>
            <person name="Goodwin L."/>
            <person name="Pitluck S."/>
            <person name="Chertkov O."/>
            <person name="Larimer F.W."/>
            <person name="Land M.L."/>
            <person name="Hauser L."/>
            <person name="Brettin T.S."/>
            <person name="Detter J.C."/>
            <person name="Han S."/>
            <person name="de Vos W.M."/>
            <person name="Janssen P.H."/>
            <person name="Smidt H."/>
        </authorList>
    </citation>
    <scope>NUCLEOTIDE SEQUENCE [LARGE SCALE GENOMIC DNA]</scope>
    <source>
        <strain evidence="2 3">Ellin514</strain>
    </source>
</reference>
<dbReference type="SUPFAM" id="SSF48208">
    <property type="entry name" value="Six-hairpin glycosidases"/>
    <property type="match status" value="1"/>
</dbReference>
<sequence>MPGARGDLKLAQYYFEKTLGYANHLGLYSEELGLSGEHLGNFPQAFTHLGLISAAYYLDRKLDDEA</sequence>
<dbReference type="Pfam" id="PF00723">
    <property type="entry name" value="Glyco_hydro_15"/>
    <property type="match status" value="1"/>
</dbReference>
<dbReference type="GO" id="GO:0005975">
    <property type="term" value="P:carbohydrate metabolic process"/>
    <property type="evidence" value="ECO:0007669"/>
    <property type="project" value="InterPro"/>
</dbReference>
<dbReference type="InterPro" id="IPR008928">
    <property type="entry name" value="6-hairpin_glycosidase_sf"/>
</dbReference>
<evidence type="ECO:0000313" key="2">
    <source>
        <dbReference type="EMBL" id="EEF62269.1"/>
    </source>
</evidence>
<gene>
    <name evidence="2" type="ORF">Cflav_PD4904</name>
</gene>
<comment type="caution">
    <text evidence="2">The sequence shown here is derived from an EMBL/GenBank/DDBJ whole genome shotgun (WGS) entry which is preliminary data.</text>
</comment>
<keyword evidence="3" id="KW-1185">Reference proteome</keyword>
<dbReference type="GO" id="GO:0016787">
    <property type="term" value="F:hydrolase activity"/>
    <property type="evidence" value="ECO:0007669"/>
    <property type="project" value="UniProtKB-KW"/>
</dbReference>
<keyword evidence="2" id="KW-0378">Hydrolase</keyword>
<evidence type="ECO:0000313" key="3">
    <source>
        <dbReference type="Proteomes" id="UP000003688"/>
    </source>
</evidence>
<name>B9XCS3_PEDPL</name>
<dbReference type="STRING" id="320771.Cflav_PD4904"/>
<proteinExistence type="predicted"/>
<accession>B9XCS3</accession>
<dbReference type="AlphaFoldDB" id="B9XCS3"/>
<evidence type="ECO:0000259" key="1">
    <source>
        <dbReference type="Pfam" id="PF00723"/>
    </source>
</evidence>
<organism evidence="2 3">
    <name type="scientific">Pedosphaera parvula (strain Ellin514)</name>
    <dbReference type="NCBI Taxonomy" id="320771"/>
    <lineage>
        <taxon>Bacteria</taxon>
        <taxon>Pseudomonadati</taxon>
        <taxon>Verrucomicrobiota</taxon>
        <taxon>Pedosphaerae</taxon>
        <taxon>Pedosphaerales</taxon>
        <taxon>Pedosphaeraceae</taxon>
        <taxon>Pedosphaera</taxon>
    </lineage>
</organism>
<dbReference type="EMBL" id="ABOX02000005">
    <property type="protein sequence ID" value="EEF62269.1"/>
    <property type="molecule type" value="Genomic_DNA"/>
</dbReference>
<protein>
    <submittedName>
        <fullName evidence="2">Glycoside hydrolase 15-related protein</fullName>
    </submittedName>
</protein>